<dbReference type="RefSeq" id="WP_080917266.1">
    <property type="nucleotide sequence ID" value="NZ_CP020472.1"/>
</dbReference>
<feature type="domain" description="CzcB-like barrel-sandwich hybrid" evidence="4">
    <location>
        <begin position="33"/>
        <end position="173"/>
    </location>
</feature>
<keyword evidence="6" id="KW-1185">Reference proteome</keyword>
<dbReference type="SUPFAM" id="SSF111369">
    <property type="entry name" value="HlyD-like secretion proteins"/>
    <property type="match status" value="1"/>
</dbReference>
<feature type="chain" id="PRO_5046928826" evidence="2">
    <location>
        <begin position="20"/>
        <end position="255"/>
    </location>
</feature>
<protein>
    <submittedName>
        <fullName evidence="5">Efflux transporter periplasmic adaptor subunit</fullName>
    </submittedName>
</protein>
<dbReference type="Gene3D" id="2.40.30.170">
    <property type="match status" value="1"/>
</dbReference>
<feature type="signal peptide" evidence="2">
    <location>
        <begin position="1"/>
        <end position="19"/>
    </location>
</feature>
<feature type="domain" description="CusB-like beta-barrel" evidence="3">
    <location>
        <begin position="183"/>
        <end position="251"/>
    </location>
</feature>
<dbReference type="Gene3D" id="2.40.50.100">
    <property type="match status" value="1"/>
</dbReference>
<reference evidence="5 6" key="1">
    <citation type="submission" date="2017-03" db="EMBL/GenBank/DDBJ databases">
        <title>Genome sequencing of Shewanella japonica KCTC 22435.</title>
        <authorList>
            <person name="Kim K.M."/>
        </authorList>
    </citation>
    <scope>NUCLEOTIDE SEQUENCE [LARGE SCALE GENOMIC DNA]</scope>
    <source>
        <strain evidence="5 6">KCTC 22435</strain>
    </source>
</reference>
<gene>
    <name evidence="5" type="ORF">SJ2017_4143</name>
</gene>
<evidence type="ECO:0000259" key="3">
    <source>
        <dbReference type="Pfam" id="PF25954"/>
    </source>
</evidence>
<evidence type="ECO:0000313" key="6">
    <source>
        <dbReference type="Proteomes" id="UP000191820"/>
    </source>
</evidence>
<accession>A0ABN4YPP7</accession>
<dbReference type="InterPro" id="IPR058647">
    <property type="entry name" value="BSH_CzcB-like"/>
</dbReference>
<name>A0ABN4YPP7_9GAMM</name>
<dbReference type="InterPro" id="IPR058792">
    <property type="entry name" value="Beta-barrel_RND_2"/>
</dbReference>
<dbReference type="Gene3D" id="1.10.287.470">
    <property type="entry name" value="Helix hairpin bin"/>
    <property type="match status" value="1"/>
</dbReference>
<sequence>MNQTIVLLLLCLFSSHSLANNYLVGKLIPEKSVIIRSEVSGVVDSFQVDSGDSVSFNSSLLSISKADYSLNLDLAKYNIDVKYAKLETQEKQLKRYQSLLSSKGISEGTFENQLRLANISRAEHNISKTEHEIAKRTLAKATPHAPFDGVVTLRSIEVGQFISIGDSLYAIADLETLKVRFYLLESDFDQFKKGDKVKVTIPSIAQQITGQVSLFSPVMQENDPGFMVEVSLDNTNNQLHSGMEVYVHFNGGEPQ</sequence>
<dbReference type="EMBL" id="CP020472">
    <property type="protein sequence ID" value="ARD24370.1"/>
    <property type="molecule type" value="Genomic_DNA"/>
</dbReference>
<evidence type="ECO:0000259" key="4">
    <source>
        <dbReference type="Pfam" id="PF25973"/>
    </source>
</evidence>
<evidence type="ECO:0000256" key="1">
    <source>
        <dbReference type="ARBA" id="ARBA00009477"/>
    </source>
</evidence>
<dbReference type="Proteomes" id="UP000191820">
    <property type="component" value="Chromosome"/>
</dbReference>
<dbReference type="PANTHER" id="PTHR30469">
    <property type="entry name" value="MULTIDRUG RESISTANCE PROTEIN MDTA"/>
    <property type="match status" value="1"/>
</dbReference>
<organism evidence="5 6">
    <name type="scientific">Shewanella japonica</name>
    <dbReference type="NCBI Taxonomy" id="93973"/>
    <lineage>
        <taxon>Bacteria</taxon>
        <taxon>Pseudomonadati</taxon>
        <taxon>Pseudomonadota</taxon>
        <taxon>Gammaproteobacteria</taxon>
        <taxon>Alteromonadales</taxon>
        <taxon>Shewanellaceae</taxon>
        <taxon>Shewanella</taxon>
    </lineage>
</organism>
<proteinExistence type="inferred from homology"/>
<comment type="similarity">
    <text evidence="1">Belongs to the membrane fusion protein (MFP) (TC 8.A.1) family.</text>
</comment>
<dbReference type="NCBIfam" id="TIGR01730">
    <property type="entry name" value="RND_mfp"/>
    <property type="match status" value="1"/>
</dbReference>
<dbReference type="Pfam" id="PF25954">
    <property type="entry name" value="Beta-barrel_RND_2"/>
    <property type="match status" value="1"/>
</dbReference>
<keyword evidence="2" id="KW-0732">Signal</keyword>
<dbReference type="InterPro" id="IPR006143">
    <property type="entry name" value="RND_pump_MFP"/>
</dbReference>
<evidence type="ECO:0000256" key="2">
    <source>
        <dbReference type="SAM" id="SignalP"/>
    </source>
</evidence>
<dbReference type="Pfam" id="PF25973">
    <property type="entry name" value="BSH_CzcB"/>
    <property type="match status" value="1"/>
</dbReference>
<evidence type="ECO:0000313" key="5">
    <source>
        <dbReference type="EMBL" id="ARD24370.1"/>
    </source>
</evidence>